<protein>
    <submittedName>
        <fullName evidence="1">Type I-C CRISPR-associated protein Cas8c/Csd1</fullName>
    </submittedName>
</protein>
<dbReference type="NCBIfam" id="TIGR01863">
    <property type="entry name" value="cas_Csd1"/>
    <property type="match status" value="1"/>
</dbReference>
<name>A0ABV5AT79_9BACL</name>
<comment type="caution">
    <text evidence="1">The sequence shown here is derived from an EMBL/GenBank/DDBJ whole genome shotgun (WGS) entry which is preliminary data.</text>
</comment>
<dbReference type="RefSeq" id="WP_375355408.1">
    <property type="nucleotide sequence ID" value="NZ_JBHHMI010000008.1"/>
</dbReference>
<dbReference type="Proteomes" id="UP001580346">
    <property type="component" value="Unassembled WGS sequence"/>
</dbReference>
<dbReference type="EMBL" id="JBHHMI010000008">
    <property type="protein sequence ID" value="MFB5267419.1"/>
    <property type="molecule type" value="Genomic_DNA"/>
</dbReference>
<dbReference type="Pfam" id="PF09709">
    <property type="entry name" value="Cas_Csd1"/>
    <property type="match status" value="1"/>
</dbReference>
<reference evidence="1 2" key="1">
    <citation type="submission" date="2024-09" db="EMBL/GenBank/DDBJ databases">
        <title>Paenibacillus zeirhizospherea sp. nov., isolated from surface of the maize (Zea mays) roots in a horticulture field, Hungary.</title>
        <authorList>
            <person name="Marton D."/>
            <person name="Farkas M."/>
            <person name="Bedics A."/>
            <person name="Toth E."/>
            <person name="Tancsics A."/>
            <person name="Boka K."/>
            <person name="Maroti G."/>
            <person name="Kriszt B."/>
            <person name="Cserhati M."/>
        </authorList>
    </citation>
    <scope>NUCLEOTIDE SEQUENCE [LARGE SCALE GENOMIC DNA]</scope>
    <source>
        <strain evidence="1 2">KCTC 33519</strain>
    </source>
</reference>
<organism evidence="1 2">
    <name type="scientific">Paenibacillus enshidis</name>
    <dbReference type="NCBI Taxonomy" id="1458439"/>
    <lineage>
        <taxon>Bacteria</taxon>
        <taxon>Bacillati</taxon>
        <taxon>Bacillota</taxon>
        <taxon>Bacilli</taxon>
        <taxon>Bacillales</taxon>
        <taxon>Paenibacillaceae</taxon>
        <taxon>Paenibacillus</taxon>
    </lineage>
</organism>
<proteinExistence type="predicted"/>
<keyword evidence="2" id="KW-1185">Reference proteome</keyword>
<dbReference type="CDD" id="cd09757">
    <property type="entry name" value="Cas8c_I-C"/>
    <property type="match status" value="1"/>
</dbReference>
<accession>A0ABV5AT79</accession>
<gene>
    <name evidence="1" type="primary">cas8c</name>
    <name evidence="1" type="ORF">ACE41H_11580</name>
</gene>
<dbReference type="InterPro" id="IPR010144">
    <property type="entry name" value="CRISPR-assoc_prot_Csd1-typ"/>
</dbReference>
<evidence type="ECO:0000313" key="1">
    <source>
        <dbReference type="EMBL" id="MFB5267419.1"/>
    </source>
</evidence>
<evidence type="ECO:0000313" key="2">
    <source>
        <dbReference type="Proteomes" id="UP001580346"/>
    </source>
</evidence>
<sequence>MSWLANLNQTYENHAELIGQFEKNRFDREYALIPISHTTQSAHIEVFLDGNGNYQYAAIVDKSESNTIIPCTEASASRTSAPVPYPLFDKLVYVAGDFTTYCGEVKGTPHADYMAQLREWCESPSSHPKVKSVYEYLRKGTLMADLIRDQKLWVDENNRLRDKLTPELEAELKGQLTIFKVIASDQSSAFIRFAVQIPGEAESRLWRDRSVQESFIQFYNTSLQEIELCYVTGERLPYADKHASRIRNSGDKSKLISANDSTGFTYRGRFRTSREAAAVSYDVSQKAHNALKWLIEKQGVQKDGRVFLVWGTEQLEVPDPHEDAFTLFPESEEEDAGGDSTHKEYANQIRKGINGHRYESDYKSNVIIMVLDAATPGRMSIVYYNEMKRGAFLDNLQHWHETCFWEHRRKSDEGKIITFPGAPATRDIAFAAYGPRASDKVVKGLMERMLPCIVDRRSIPLDIVRSAISRASNPAGMEPWEWEKTLSIACALINKKYEKEGFKVALNTETDDRDYLFGRLLAIADVLERNALGKEEKRATNAIRYMNAFARHPRRTWAIIQSSLQPYQARMGTDASWYSGLIDEVGSKFKMEKFTDEPLSGLYLLGFYSQRQDLYTSKKDKEAATAAQAALNQDDQEKNN</sequence>